<dbReference type="InterPro" id="IPR003593">
    <property type="entry name" value="AAA+_ATPase"/>
</dbReference>
<dbReference type="PROSITE" id="PS00688">
    <property type="entry name" value="SIGMA54_INTERACT_3"/>
    <property type="match status" value="1"/>
</dbReference>
<evidence type="ECO:0000259" key="12">
    <source>
        <dbReference type="PROSITE" id="PS50045"/>
    </source>
</evidence>
<dbReference type="Gene3D" id="1.10.10.60">
    <property type="entry name" value="Homeodomain-like"/>
    <property type="match status" value="1"/>
</dbReference>
<dbReference type="InterPro" id="IPR002197">
    <property type="entry name" value="HTH_Fis"/>
</dbReference>
<dbReference type="PRINTS" id="PR01590">
    <property type="entry name" value="HTHFIS"/>
</dbReference>
<dbReference type="InterPro" id="IPR025662">
    <property type="entry name" value="Sigma_54_int_dom_ATP-bd_1"/>
</dbReference>
<evidence type="ECO:0000256" key="11">
    <source>
        <dbReference type="PROSITE-ProRule" id="PRU00169"/>
    </source>
</evidence>
<dbReference type="InterPro" id="IPR001789">
    <property type="entry name" value="Sig_transdc_resp-reg_receiver"/>
</dbReference>
<dbReference type="InterPro" id="IPR025944">
    <property type="entry name" value="Sigma_54_int_dom_CS"/>
</dbReference>
<dbReference type="Pfam" id="PF02954">
    <property type="entry name" value="HTH_8"/>
    <property type="match status" value="1"/>
</dbReference>
<dbReference type="GO" id="GO:0043565">
    <property type="term" value="F:sequence-specific DNA binding"/>
    <property type="evidence" value="ECO:0007669"/>
    <property type="project" value="InterPro"/>
</dbReference>
<dbReference type="GO" id="GO:0000160">
    <property type="term" value="P:phosphorelay signal transduction system"/>
    <property type="evidence" value="ECO:0007669"/>
    <property type="project" value="UniProtKB-KW"/>
</dbReference>
<dbReference type="PROSITE" id="PS50110">
    <property type="entry name" value="RESPONSE_REGULATORY"/>
    <property type="match status" value="1"/>
</dbReference>
<dbReference type="PANTHER" id="PTHR32071">
    <property type="entry name" value="TRANSCRIPTIONAL REGULATORY PROTEIN"/>
    <property type="match status" value="1"/>
</dbReference>
<keyword evidence="10" id="KW-0804">Transcription</keyword>
<keyword evidence="6" id="KW-0902">Two-component regulatory system</keyword>
<evidence type="ECO:0000256" key="2">
    <source>
        <dbReference type="ARBA" id="ARBA00022490"/>
    </source>
</evidence>
<feature type="domain" description="Sigma-54 factor interaction" evidence="12">
    <location>
        <begin position="154"/>
        <end position="383"/>
    </location>
</feature>
<dbReference type="InterPro" id="IPR011006">
    <property type="entry name" value="CheY-like_superfamily"/>
</dbReference>
<keyword evidence="4" id="KW-0547">Nucleotide-binding</keyword>
<evidence type="ECO:0000256" key="8">
    <source>
        <dbReference type="ARBA" id="ARBA00023125"/>
    </source>
</evidence>
<organism evidence="14 15">
    <name type="scientific">Anaeromyxobacter diazotrophicus</name>
    <dbReference type="NCBI Taxonomy" id="2590199"/>
    <lineage>
        <taxon>Bacteria</taxon>
        <taxon>Pseudomonadati</taxon>
        <taxon>Myxococcota</taxon>
        <taxon>Myxococcia</taxon>
        <taxon>Myxococcales</taxon>
        <taxon>Cystobacterineae</taxon>
        <taxon>Anaeromyxobacteraceae</taxon>
        <taxon>Anaeromyxobacter</taxon>
    </lineage>
</organism>
<dbReference type="GO" id="GO:0006355">
    <property type="term" value="P:regulation of DNA-templated transcription"/>
    <property type="evidence" value="ECO:0007669"/>
    <property type="project" value="InterPro"/>
</dbReference>
<keyword evidence="7" id="KW-0805">Transcription regulation</keyword>
<evidence type="ECO:0000256" key="4">
    <source>
        <dbReference type="ARBA" id="ARBA00022741"/>
    </source>
</evidence>
<dbReference type="FunFam" id="1.10.8.60:FF:000014">
    <property type="entry name" value="DNA-binding transcriptional regulator NtrC"/>
    <property type="match status" value="1"/>
</dbReference>
<dbReference type="InterPro" id="IPR027417">
    <property type="entry name" value="P-loop_NTPase"/>
</dbReference>
<dbReference type="Pfam" id="PF00072">
    <property type="entry name" value="Response_reg"/>
    <property type="match status" value="1"/>
</dbReference>
<feature type="modified residue" description="4-aspartylphosphate" evidence="11">
    <location>
        <position position="64"/>
    </location>
</feature>
<dbReference type="SUPFAM" id="SSF52540">
    <property type="entry name" value="P-loop containing nucleoside triphosphate hydrolases"/>
    <property type="match status" value="1"/>
</dbReference>
<dbReference type="InterPro" id="IPR058031">
    <property type="entry name" value="AAA_lid_NorR"/>
</dbReference>
<dbReference type="InterPro" id="IPR002078">
    <property type="entry name" value="Sigma_54_int"/>
</dbReference>
<comment type="subcellular location">
    <subcellularLocation>
        <location evidence="1">Cytoplasm</location>
    </subcellularLocation>
</comment>
<evidence type="ECO:0000256" key="9">
    <source>
        <dbReference type="ARBA" id="ARBA00023159"/>
    </source>
</evidence>
<evidence type="ECO:0000256" key="10">
    <source>
        <dbReference type="ARBA" id="ARBA00023163"/>
    </source>
</evidence>
<evidence type="ECO:0000256" key="5">
    <source>
        <dbReference type="ARBA" id="ARBA00022840"/>
    </source>
</evidence>
<gene>
    <name evidence="14" type="ORF">AMYX_29710</name>
</gene>
<dbReference type="SMART" id="SM00448">
    <property type="entry name" value="REC"/>
    <property type="match status" value="1"/>
</dbReference>
<dbReference type="SMART" id="SM00382">
    <property type="entry name" value="AAA"/>
    <property type="match status" value="1"/>
</dbReference>
<evidence type="ECO:0000259" key="13">
    <source>
        <dbReference type="PROSITE" id="PS50110"/>
    </source>
</evidence>
<dbReference type="EMBL" id="BJTG01000007">
    <property type="protein sequence ID" value="GEJ58230.1"/>
    <property type="molecule type" value="Genomic_DNA"/>
</dbReference>
<dbReference type="GO" id="GO:0005524">
    <property type="term" value="F:ATP binding"/>
    <property type="evidence" value="ECO:0007669"/>
    <property type="project" value="UniProtKB-KW"/>
</dbReference>
<keyword evidence="15" id="KW-1185">Reference proteome</keyword>
<dbReference type="InterPro" id="IPR025943">
    <property type="entry name" value="Sigma_54_int_dom_ATP-bd_2"/>
</dbReference>
<dbReference type="Gene3D" id="3.40.50.300">
    <property type="entry name" value="P-loop containing nucleotide triphosphate hydrolases"/>
    <property type="match status" value="1"/>
</dbReference>
<dbReference type="Pfam" id="PF25601">
    <property type="entry name" value="AAA_lid_14"/>
    <property type="match status" value="1"/>
</dbReference>
<protein>
    <submittedName>
        <fullName evidence="14">Acetoacetate metabolism regulatory protein AtoC</fullName>
    </submittedName>
</protein>
<feature type="domain" description="Response regulatory" evidence="13">
    <location>
        <begin position="15"/>
        <end position="129"/>
    </location>
</feature>
<dbReference type="FunFam" id="3.40.50.300:FF:000006">
    <property type="entry name" value="DNA-binding transcriptional regulator NtrC"/>
    <property type="match status" value="1"/>
</dbReference>
<reference evidence="15" key="1">
    <citation type="journal article" date="2020" name="Appl. Environ. Microbiol.">
        <title>Diazotrophic Anaeromyxobacter Isolates from Soils.</title>
        <authorList>
            <person name="Masuda Y."/>
            <person name="Yamanaka H."/>
            <person name="Xu Z.X."/>
            <person name="Shiratori Y."/>
            <person name="Aono T."/>
            <person name="Amachi S."/>
            <person name="Senoo K."/>
            <person name="Itoh H."/>
        </authorList>
    </citation>
    <scope>NUCLEOTIDE SEQUENCE [LARGE SCALE GENOMIC DNA]</scope>
    <source>
        <strain evidence="15">R267</strain>
    </source>
</reference>
<dbReference type="SUPFAM" id="SSF52172">
    <property type="entry name" value="CheY-like"/>
    <property type="match status" value="1"/>
</dbReference>
<keyword evidence="8" id="KW-0238">DNA-binding</keyword>
<dbReference type="Pfam" id="PF00158">
    <property type="entry name" value="Sigma54_activat"/>
    <property type="match status" value="1"/>
</dbReference>
<dbReference type="Gene3D" id="1.10.8.60">
    <property type="match status" value="1"/>
</dbReference>
<dbReference type="Proteomes" id="UP000503640">
    <property type="component" value="Unassembled WGS sequence"/>
</dbReference>
<accession>A0A7I9VQ27</accession>
<comment type="caution">
    <text evidence="14">The sequence shown here is derived from an EMBL/GenBank/DDBJ whole genome shotgun (WGS) entry which is preliminary data.</text>
</comment>
<keyword evidence="9" id="KW-0010">Activator</keyword>
<sequence>MNGAGTAGTMNDAVHVLVVDDEEIVRESLSGWLRKDGYTVQTAPDGRAAVEALQRARWSVVLLDLKMPGMDGLQVLEEARRLRPEAAYVLMTAYATVDTAVAAMKLGAFDYLVKPFDPEELSVLVQRIVAQQELLQENASLRQALKREYGFHDLVSKSPAMQRVFDLARVAARSASTILVLGESGSGKEVLARAVHAESPRAGGPFVAISCAALTETLLESELFGHEKGAFTGAVARRKGKFEAAAGGTLFLDEVGDISPKLQLDLLRVLEERRFQRVGGTESLAADVRVIAATNRDLAKAVADGSFREDLFYRLNVIAVTLPPLRERPEDIPLLVQHFLDRLTKDLARRLDGVSPEAMAALVAHGWPGNVRELRNVLERGAVVAKGNVIQLADLGLPAPDPARAAPPSGDPLPLEEVERRHVADVLSWAGGNVTHAARVLGIDRMTLYNKMKRWGLQRPEQEVAAHARR</sequence>
<evidence type="ECO:0000313" key="14">
    <source>
        <dbReference type="EMBL" id="GEJ58230.1"/>
    </source>
</evidence>
<dbReference type="InterPro" id="IPR009057">
    <property type="entry name" value="Homeodomain-like_sf"/>
</dbReference>
<dbReference type="Gene3D" id="3.40.50.2300">
    <property type="match status" value="1"/>
</dbReference>
<dbReference type="RefSeq" id="WP_235969646.1">
    <property type="nucleotide sequence ID" value="NZ_BJTG01000007.1"/>
</dbReference>
<proteinExistence type="predicted"/>
<dbReference type="PROSITE" id="PS50045">
    <property type="entry name" value="SIGMA54_INTERACT_4"/>
    <property type="match status" value="1"/>
</dbReference>
<evidence type="ECO:0000313" key="15">
    <source>
        <dbReference type="Proteomes" id="UP000503640"/>
    </source>
</evidence>
<dbReference type="GO" id="GO:0005737">
    <property type="term" value="C:cytoplasm"/>
    <property type="evidence" value="ECO:0007669"/>
    <property type="project" value="UniProtKB-SubCell"/>
</dbReference>
<dbReference type="PROSITE" id="PS00676">
    <property type="entry name" value="SIGMA54_INTERACT_2"/>
    <property type="match status" value="1"/>
</dbReference>
<name>A0A7I9VQ27_9BACT</name>
<dbReference type="AlphaFoldDB" id="A0A7I9VQ27"/>
<dbReference type="CDD" id="cd00009">
    <property type="entry name" value="AAA"/>
    <property type="match status" value="1"/>
</dbReference>
<dbReference type="FunFam" id="3.40.50.2300:FF:000018">
    <property type="entry name" value="DNA-binding transcriptional regulator NtrC"/>
    <property type="match status" value="1"/>
</dbReference>
<evidence type="ECO:0000256" key="3">
    <source>
        <dbReference type="ARBA" id="ARBA00022553"/>
    </source>
</evidence>
<evidence type="ECO:0000256" key="1">
    <source>
        <dbReference type="ARBA" id="ARBA00004496"/>
    </source>
</evidence>
<dbReference type="PROSITE" id="PS00675">
    <property type="entry name" value="SIGMA54_INTERACT_1"/>
    <property type="match status" value="1"/>
</dbReference>
<evidence type="ECO:0000256" key="7">
    <source>
        <dbReference type="ARBA" id="ARBA00023015"/>
    </source>
</evidence>
<keyword evidence="5" id="KW-0067">ATP-binding</keyword>
<evidence type="ECO:0000256" key="6">
    <source>
        <dbReference type="ARBA" id="ARBA00023012"/>
    </source>
</evidence>
<keyword evidence="3 11" id="KW-0597">Phosphoprotein</keyword>
<dbReference type="SUPFAM" id="SSF46689">
    <property type="entry name" value="Homeodomain-like"/>
    <property type="match status" value="1"/>
</dbReference>
<keyword evidence="2" id="KW-0963">Cytoplasm</keyword>